<name>A0A0E3S3H8_9EURY</name>
<dbReference type="HOGENOM" id="CLU_1860723_0_0_2"/>
<reference evidence="1 2" key="1">
    <citation type="submission" date="2014-07" db="EMBL/GenBank/DDBJ databases">
        <title>Methanogenic archaea and the global carbon cycle.</title>
        <authorList>
            <person name="Henriksen J.R."/>
            <person name="Luke J."/>
            <person name="Reinhart S."/>
            <person name="Benedict M.N."/>
            <person name="Youngblut N.D."/>
            <person name="Metcalf M.E."/>
            <person name="Whitaker R.J."/>
            <person name="Metcalf W.W."/>
        </authorList>
    </citation>
    <scope>NUCLEOTIDE SEQUENCE [LARGE SCALE GENOMIC DNA]</scope>
    <source>
        <strain evidence="1 2">Z-7289</strain>
    </source>
</reference>
<dbReference type="Proteomes" id="UP000033072">
    <property type="component" value="Chromosome"/>
</dbReference>
<accession>A0A0E3S3H8</accession>
<dbReference type="KEGG" id="mls:MSLAZ_0401"/>
<protein>
    <submittedName>
        <fullName evidence="1">Uncharacterized protein</fullName>
    </submittedName>
</protein>
<gene>
    <name evidence="1" type="ORF">MSLAZ_0401</name>
</gene>
<dbReference type="GeneID" id="24805090"/>
<dbReference type="AlphaFoldDB" id="A0A0E3S3H8"/>
<dbReference type="RefSeq" id="WP_048124498.1">
    <property type="nucleotide sequence ID" value="NZ_CP009515.1"/>
</dbReference>
<keyword evidence="2" id="KW-1185">Reference proteome</keyword>
<dbReference type="PATRIC" id="fig|1434111.4.peg.506"/>
<organism evidence="1 2">
    <name type="scientific">Methanosarcina lacustris Z-7289</name>
    <dbReference type="NCBI Taxonomy" id="1434111"/>
    <lineage>
        <taxon>Archaea</taxon>
        <taxon>Methanobacteriati</taxon>
        <taxon>Methanobacteriota</taxon>
        <taxon>Stenosarchaea group</taxon>
        <taxon>Methanomicrobia</taxon>
        <taxon>Methanosarcinales</taxon>
        <taxon>Methanosarcinaceae</taxon>
        <taxon>Methanosarcina</taxon>
    </lineage>
</organism>
<evidence type="ECO:0000313" key="2">
    <source>
        <dbReference type="Proteomes" id="UP000033072"/>
    </source>
</evidence>
<dbReference type="EMBL" id="CP009515">
    <property type="protein sequence ID" value="AKB73662.1"/>
    <property type="molecule type" value="Genomic_DNA"/>
</dbReference>
<proteinExistence type="predicted"/>
<sequence length="142" mass="16372">MKQTLETLKEKIVENTLTSDNLFVFTGRLKESLREGAPIVRNVSPSKIDLLEIYAFALQKMEMANADRDSGLRAADWRESIDDFSKLKEFVDKLQESELIKSVSWNVGGMAIYDIPDPSAYKRYVYWNIQAVLDNMILFEKL</sequence>
<dbReference type="OrthoDB" id="135237at2157"/>
<evidence type="ECO:0000313" key="1">
    <source>
        <dbReference type="EMBL" id="AKB73662.1"/>
    </source>
</evidence>